<dbReference type="InParanoid" id="A0A165P4H1"/>
<sequence>MILDAQDFASTPFDYIIVGGGLCGLVVAARLSEDPDVKVGVIEAGQYLAGAPELLVPGMAGAAVMNPKFDWCFTTVPQRGANNRVISQPRGKVLGGSSATNFLVTGRASSGEYDALEQMGNTGWNWEEMLKYFKKAETFHFPDPKLAQECQLGCESDYHGSKGPIHSTHPPHVWDLYHPTQKAFETFGISVNPDPDTGLNTGFVFTTSCVDPTTATRSFSTTGYYEPNAHRLNLAVTTGAHAAKIIFSENRSPLVATGVEYINDGKTYNVSAKREVIISAGTMKTPQFLELSGIGKKDILSKYNITQLLELPVGENFQDHCYVRTTIQVAGHHVTADKFFDPTFVAQEMELYQKSQSGGFSRSTHTAYSYLPLSSFMTQNDMKVVLTRAEDELAGNISPSLLKQYELYKSWLADSSKAQLELFMHPALVPGDGNDLAPAPDICHMTFLSVLLHPFSRGSAHIQSADPLAAPAIDPGYLSNPVDLDILARAVLFARKLAQTDSLKDEVVKILRPDLSLESVDDIKEYCKNALSPIYHPVGTAAMLPRDDGGVVDSHLRVYGTANVRVVDASVLPVELSAHLQSTLYGLAEKAADLIKL</sequence>
<dbReference type="STRING" id="1314782.A0A165P4H1"/>
<dbReference type="Pfam" id="PF00732">
    <property type="entry name" value="GMC_oxred_N"/>
    <property type="match status" value="1"/>
</dbReference>
<feature type="active site" description="Proton acceptor" evidence="7">
    <location>
        <position position="579"/>
    </location>
</feature>
<dbReference type="InterPro" id="IPR000172">
    <property type="entry name" value="GMC_OxRdtase_N"/>
</dbReference>
<evidence type="ECO:0000256" key="5">
    <source>
        <dbReference type="ARBA" id="ARBA00022827"/>
    </source>
</evidence>
<comment type="similarity">
    <text evidence="2">Belongs to the GMC oxidoreductase family.</text>
</comment>
<dbReference type="InterPro" id="IPR012132">
    <property type="entry name" value="GMC_OxRdtase"/>
</dbReference>
<dbReference type="Pfam" id="PF05199">
    <property type="entry name" value="GMC_oxred_C"/>
    <property type="match status" value="1"/>
</dbReference>
<keyword evidence="12" id="KW-1185">Reference proteome</keyword>
<evidence type="ECO:0000256" key="3">
    <source>
        <dbReference type="ARBA" id="ARBA00022630"/>
    </source>
</evidence>
<protein>
    <submittedName>
        <fullName evidence="11">GMC oxidoreductase</fullName>
    </submittedName>
</protein>
<evidence type="ECO:0000256" key="4">
    <source>
        <dbReference type="ARBA" id="ARBA00022729"/>
    </source>
</evidence>
<comment type="cofactor">
    <cofactor evidence="1 8">
        <name>FAD</name>
        <dbReference type="ChEBI" id="CHEBI:57692"/>
    </cofactor>
</comment>
<dbReference type="Gene3D" id="3.50.50.60">
    <property type="entry name" value="FAD/NAD(P)-binding domain"/>
    <property type="match status" value="1"/>
</dbReference>
<dbReference type="AlphaFoldDB" id="A0A165P4H1"/>
<gene>
    <name evidence="11" type="ORF">NEOLEDRAFT_841363</name>
</gene>
<keyword evidence="6" id="KW-0560">Oxidoreductase</keyword>
<evidence type="ECO:0000313" key="12">
    <source>
        <dbReference type="Proteomes" id="UP000076761"/>
    </source>
</evidence>
<evidence type="ECO:0000256" key="1">
    <source>
        <dbReference type="ARBA" id="ARBA00001974"/>
    </source>
</evidence>
<dbReference type="GO" id="GO:0016614">
    <property type="term" value="F:oxidoreductase activity, acting on CH-OH group of donors"/>
    <property type="evidence" value="ECO:0007669"/>
    <property type="project" value="InterPro"/>
</dbReference>
<evidence type="ECO:0000259" key="10">
    <source>
        <dbReference type="Pfam" id="PF05199"/>
    </source>
</evidence>
<keyword evidence="5 8" id="KW-0274">FAD</keyword>
<dbReference type="GO" id="GO:0050660">
    <property type="term" value="F:flavin adenine dinucleotide binding"/>
    <property type="evidence" value="ECO:0007669"/>
    <property type="project" value="InterPro"/>
</dbReference>
<feature type="binding site" evidence="8">
    <location>
        <begin position="101"/>
        <end position="104"/>
    </location>
    <ligand>
        <name>FAD</name>
        <dbReference type="ChEBI" id="CHEBI:57692"/>
    </ligand>
</feature>
<keyword evidence="3" id="KW-0285">Flavoprotein</keyword>
<evidence type="ECO:0000256" key="6">
    <source>
        <dbReference type="ARBA" id="ARBA00023002"/>
    </source>
</evidence>
<dbReference type="PANTHER" id="PTHR11552">
    <property type="entry name" value="GLUCOSE-METHANOL-CHOLINE GMC OXIDOREDUCTASE"/>
    <property type="match status" value="1"/>
</dbReference>
<feature type="domain" description="Glucose-methanol-choline oxidoreductase C-terminal" evidence="10">
    <location>
        <begin position="454"/>
        <end position="588"/>
    </location>
</feature>
<keyword evidence="4" id="KW-0732">Signal</keyword>
<feature type="binding site" evidence="8">
    <location>
        <position position="93"/>
    </location>
    <ligand>
        <name>FAD</name>
        <dbReference type="ChEBI" id="CHEBI:57692"/>
    </ligand>
</feature>
<dbReference type="PIRSF" id="PIRSF000137">
    <property type="entry name" value="Alcohol_oxidase"/>
    <property type="match status" value="1"/>
</dbReference>
<dbReference type="EMBL" id="KV425619">
    <property type="protein sequence ID" value="KZT20506.1"/>
    <property type="molecule type" value="Genomic_DNA"/>
</dbReference>
<evidence type="ECO:0000313" key="11">
    <source>
        <dbReference type="EMBL" id="KZT20506.1"/>
    </source>
</evidence>
<dbReference type="InterPro" id="IPR036188">
    <property type="entry name" value="FAD/NAD-bd_sf"/>
</dbReference>
<dbReference type="SUPFAM" id="SSF51905">
    <property type="entry name" value="FAD/NAD(P)-binding domain"/>
    <property type="match status" value="1"/>
</dbReference>
<feature type="domain" description="Glucose-methanol-choline oxidoreductase N-terminal" evidence="9">
    <location>
        <begin position="13"/>
        <end position="321"/>
    </location>
</feature>
<dbReference type="Proteomes" id="UP000076761">
    <property type="component" value="Unassembled WGS sequence"/>
</dbReference>
<organism evidence="11 12">
    <name type="scientific">Neolentinus lepideus HHB14362 ss-1</name>
    <dbReference type="NCBI Taxonomy" id="1314782"/>
    <lineage>
        <taxon>Eukaryota</taxon>
        <taxon>Fungi</taxon>
        <taxon>Dikarya</taxon>
        <taxon>Basidiomycota</taxon>
        <taxon>Agaricomycotina</taxon>
        <taxon>Agaricomycetes</taxon>
        <taxon>Gloeophyllales</taxon>
        <taxon>Gloeophyllaceae</taxon>
        <taxon>Neolentinus</taxon>
    </lineage>
</organism>
<accession>A0A165P4H1</accession>
<reference evidence="11 12" key="1">
    <citation type="journal article" date="2016" name="Mol. Biol. Evol.">
        <title>Comparative Genomics of Early-Diverging Mushroom-Forming Fungi Provides Insights into the Origins of Lignocellulose Decay Capabilities.</title>
        <authorList>
            <person name="Nagy L.G."/>
            <person name="Riley R."/>
            <person name="Tritt A."/>
            <person name="Adam C."/>
            <person name="Daum C."/>
            <person name="Floudas D."/>
            <person name="Sun H."/>
            <person name="Yadav J.S."/>
            <person name="Pangilinan J."/>
            <person name="Larsson K.H."/>
            <person name="Matsuura K."/>
            <person name="Barry K."/>
            <person name="Labutti K."/>
            <person name="Kuo R."/>
            <person name="Ohm R.A."/>
            <person name="Bhattacharya S.S."/>
            <person name="Shirouzu T."/>
            <person name="Yoshinaga Y."/>
            <person name="Martin F.M."/>
            <person name="Grigoriev I.V."/>
            <person name="Hibbett D.S."/>
        </authorList>
    </citation>
    <scope>NUCLEOTIDE SEQUENCE [LARGE SCALE GENOMIC DNA]</scope>
    <source>
        <strain evidence="11 12">HHB14362 ss-1</strain>
    </source>
</reference>
<dbReference type="SUPFAM" id="SSF54373">
    <property type="entry name" value="FAD-linked reductases, C-terminal domain"/>
    <property type="match status" value="1"/>
</dbReference>
<evidence type="ECO:0000256" key="7">
    <source>
        <dbReference type="PIRSR" id="PIRSR000137-1"/>
    </source>
</evidence>
<feature type="active site" description="Proton donor" evidence="7">
    <location>
        <position position="536"/>
    </location>
</feature>
<dbReference type="Gene3D" id="3.30.560.10">
    <property type="entry name" value="Glucose Oxidase, domain 3"/>
    <property type="match status" value="1"/>
</dbReference>
<evidence type="ECO:0000256" key="2">
    <source>
        <dbReference type="ARBA" id="ARBA00010790"/>
    </source>
</evidence>
<name>A0A165P4H1_9AGAM</name>
<proteinExistence type="inferred from homology"/>
<dbReference type="OrthoDB" id="269227at2759"/>
<evidence type="ECO:0000256" key="8">
    <source>
        <dbReference type="PIRSR" id="PIRSR000137-2"/>
    </source>
</evidence>
<evidence type="ECO:0000259" key="9">
    <source>
        <dbReference type="Pfam" id="PF00732"/>
    </source>
</evidence>
<dbReference type="InterPro" id="IPR007867">
    <property type="entry name" value="GMC_OxRtase_C"/>
</dbReference>
<dbReference type="PANTHER" id="PTHR11552:SF201">
    <property type="entry name" value="GLUCOSE-METHANOL-CHOLINE OXIDOREDUCTASE N-TERMINAL DOMAIN-CONTAINING PROTEIN"/>
    <property type="match status" value="1"/>
</dbReference>